<dbReference type="AlphaFoldDB" id="A0A4V6PVI1"/>
<dbReference type="Proteomes" id="UP000294547">
    <property type="component" value="Unassembled WGS sequence"/>
</dbReference>
<name>A0A4V6PVI1_9HYPH</name>
<sequence>MTIDPRRVKAAEIRARMTSLAAERGPGRNVDPMEVAVAIAGHDEKIWRRLMKPIKEEAKRLAAAGEIVVLRKGKPTDPETLRGLWRFRALAEGEAPPVFEPRAAAPAPTDEDDDLDDFDFDDDED</sequence>
<proteinExistence type="predicted"/>
<dbReference type="RefSeq" id="WP_245515621.1">
    <property type="nucleotide sequence ID" value="NZ_BSPM01000008.1"/>
</dbReference>
<dbReference type="InterPro" id="IPR036390">
    <property type="entry name" value="WH_DNA-bd_sf"/>
</dbReference>
<dbReference type="InterPro" id="IPR036388">
    <property type="entry name" value="WH-like_DNA-bd_sf"/>
</dbReference>
<evidence type="ECO:0000313" key="3">
    <source>
        <dbReference type="Proteomes" id="UP000294547"/>
    </source>
</evidence>
<evidence type="ECO:0000313" key="2">
    <source>
        <dbReference type="EMBL" id="TDP86638.1"/>
    </source>
</evidence>
<dbReference type="Gene3D" id="1.10.10.10">
    <property type="entry name" value="Winged helix-like DNA-binding domain superfamily/Winged helix DNA-binding domain"/>
    <property type="match status" value="1"/>
</dbReference>
<accession>A0A4V6PVI1</accession>
<dbReference type="EMBL" id="SNXY01000006">
    <property type="protein sequence ID" value="TDP86638.1"/>
    <property type="molecule type" value="Genomic_DNA"/>
</dbReference>
<keyword evidence="3" id="KW-1185">Reference proteome</keyword>
<gene>
    <name evidence="2" type="ORF">EDD54_0517</name>
</gene>
<organism evidence="2 3">
    <name type="scientific">Oharaeibacter diazotrophicus</name>
    <dbReference type="NCBI Taxonomy" id="1920512"/>
    <lineage>
        <taxon>Bacteria</taxon>
        <taxon>Pseudomonadati</taxon>
        <taxon>Pseudomonadota</taxon>
        <taxon>Alphaproteobacteria</taxon>
        <taxon>Hyphomicrobiales</taxon>
        <taxon>Pleomorphomonadaceae</taxon>
        <taxon>Oharaeibacter</taxon>
    </lineage>
</organism>
<dbReference type="Pfam" id="PF11625">
    <property type="entry name" value="DUF3253"/>
    <property type="match status" value="1"/>
</dbReference>
<evidence type="ECO:0000256" key="1">
    <source>
        <dbReference type="SAM" id="MobiDB-lite"/>
    </source>
</evidence>
<dbReference type="SUPFAM" id="SSF46785">
    <property type="entry name" value="Winged helix' DNA-binding domain"/>
    <property type="match status" value="1"/>
</dbReference>
<feature type="region of interest" description="Disordered" evidence="1">
    <location>
        <begin position="96"/>
        <end position="125"/>
    </location>
</feature>
<reference evidence="2 3" key="1">
    <citation type="submission" date="2019-03" db="EMBL/GenBank/DDBJ databases">
        <title>Genomic Encyclopedia of Type Strains, Phase IV (KMG-IV): sequencing the most valuable type-strain genomes for metagenomic binning, comparative biology and taxonomic classification.</title>
        <authorList>
            <person name="Goeker M."/>
        </authorList>
    </citation>
    <scope>NUCLEOTIDE SEQUENCE [LARGE SCALE GENOMIC DNA]</scope>
    <source>
        <strain evidence="2 3">DSM 102969</strain>
    </source>
</reference>
<protein>
    <submittedName>
        <fullName evidence="2">Uncharacterized protein DUF3253</fullName>
    </submittedName>
</protein>
<dbReference type="InterPro" id="IPR021660">
    <property type="entry name" value="DUF3253"/>
</dbReference>
<comment type="caution">
    <text evidence="2">The sequence shown here is derived from an EMBL/GenBank/DDBJ whole genome shotgun (WGS) entry which is preliminary data.</text>
</comment>
<feature type="compositionally biased region" description="Acidic residues" evidence="1">
    <location>
        <begin position="109"/>
        <end position="125"/>
    </location>
</feature>